<sequence length="111" mass="12826">MLSKHSQLSHATCIDGRAPSHLGVLKTSFHFKSSRCHRVQSPEGRETSWSLFSSDLKNFDQKSEISRCTGVRLLQRHQLPCYQSQLDRICNLSFGEFFCSFFLKRRSSRKA</sequence>
<evidence type="ECO:0000313" key="1">
    <source>
        <dbReference type="EMBL" id="GFU44952.1"/>
    </source>
</evidence>
<keyword evidence="2" id="KW-1185">Reference proteome</keyword>
<dbReference type="EMBL" id="BMAW01085904">
    <property type="protein sequence ID" value="GFU44952.1"/>
    <property type="molecule type" value="Genomic_DNA"/>
</dbReference>
<organism evidence="1 2">
    <name type="scientific">Nephila pilipes</name>
    <name type="common">Giant wood spider</name>
    <name type="synonym">Nephila maculata</name>
    <dbReference type="NCBI Taxonomy" id="299642"/>
    <lineage>
        <taxon>Eukaryota</taxon>
        <taxon>Metazoa</taxon>
        <taxon>Ecdysozoa</taxon>
        <taxon>Arthropoda</taxon>
        <taxon>Chelicerata</taxon>
        <taxon>Arachnida</taxon>
        <taxon>Araneae</taxon>
        <taxon>Araneomorphae</taxon>
        <taxon>Entelegynae</taxon>
        <taxon>Araneoidea</taxon>
        <taxon>Nephilidae</taxon>
        <taxon>Nephila</taxon>
    </lineage>
</organism>
<evidence type="ECO:0000313" key="2">
    <source>
        <dbReference type="Proteomes" id="UP000887013"/>
    </source>
</evidence>
<protein>
    <submittedName>
        <fullName evidence="1">Uncharacterized protein</fullName>
    </submittedName>
</protein>
<reference evidence="1" key="1">
    <citation type="submission" date="2020-08" db="EMBL/GenBank/DDBJ databases">
        <title>Multicomponent nature underlies the extraordinary mechanical properties of spider dragline silk.</title>
        <authorList>
            <person name="Kono N."/>
            <person name="Nakamura H."/>
            <person name="Mori M."/>
            <person name="Yoshida Y."/>
            <person name="Ohtoshi R."/>
            <person name="Malay A.D."/>
            <person name="Moran D.A.P."/>
            <person name="Tomita M."/>
            <person name="Numata K."/>
            <person name="Arakawa K."/>
        </authorList>
    </citation>
    <scope>NUCLEOTIDE SEQUENCE</scope>
</reference>
<dbReference type="AlphaFoldDB" id="A0A8X6QXJ8"/>
<accession>A0A8X6QXJ8</accession>
<gene>
    <name evidence="1" type="ORF">NPIL_696761</name>
</gene>
<name>A0A8X6QXJ8_NEPPI</name>
<dbReference type="Proteomes" id="UP000887013">
    <property type="component" value="Unassembled WGS sequence"/>
</dbReference>
<comment type="caution">
    <text evidence="1">The sequence shown here is derived from an EMBL/GenBank/DDBJ whole genome shotgun (WGS) entry which is preliminary data.</text>
</comment>
<proteinExistence type="predicted"/>